<organism evidence="1 2">
    <name type="scientific">Brachionus plicatilis</name>
    <name type="common">Marine rotifer</name>
    <name type="synonym">Brachionus muelleri</name>
    <dbReference type="NCBI Taxonomy" id="10195"/>
    <lineage>
        <taxon>Eukaryota</taxon>
        <taxon>Metazoa</taxon>
        <taxon>Spiralia</taxon>
        <taxon>Gnathifera</taxon>
        <taxon>Rotifera</taxon>
        <taxon>Eurotatoria</taxon>
        <taxon>Monogononta</taxon>
        <taxon>Pseudotrocha</taxon>
        <taxon>Ploima</taxon>
        <taxon>Brachionidae</taxon>
        <taxon>Brachionus</taxon>
    </lineage>
</organism>
<evidence type="ECO:0000313" key="1">
    <source>
        <dbReference type="EMBL" id="RNA14706.1"/>
    </source>
</evidence>
<name>A0A3M7QTL2_BRAPC</name>
<reference evidence="1 2" key="1">
    <citation type="journal article" date="2018" name="Sci. Rep.">
        <title>Genomic signatures of local adaptation to the degree of environmental predictability in rotifers.</title>
        <authorList>
            <person name="Franch-Gras L."/>
            <person name="Hahn C."/>
            <person name="Garcia-Roger E.M."/>
            <person name="Carmona M.J."/>
            <person name="Serra M."/>
            <person name="Gomez A."/>
        </authorList>
    </citation>
    <scope>NUCLEOTIDE SEQUENCE [LARGE SCALE GENOMIC DNA]</scope>
    <source>
        <strain evidence="1">HYR1</strain>
    </source>
</reference>
<comment type="caution">
    <text evidence="1">The sequence shown here is derived from an EMBL/GenBank/DDBJ whole genome shotgun (WGS) entry which is preliminary data.</text>
</comment>
<dbReference type="AlphaFoldDB" id="A0A3M7QTL2"/>
<keyword evidence="2" id="KW-1185">Reference proteome</keyword>
<dbReference type="Proteomes" id="UP000276133">
    <property type="component" value="Unassembled WGS sequence"/>
</dbReference>
<sequence>MPKIKIPSEEEQSSQTITKSSYLNCSGCDLINLFDILAMTKGEQSVLQSSKNFVKSLYEDPTKWQITKSIGFFLVENCEN</sequence>
<gene>
    <name evidence="1" type="ORF">BpHYR1_030444</name>
</gene>
<accession>A0A3M7QTL2</accession>
<evidence type="ECO:0000313" key="2">
    <source>
        <dbReference type="Proteomes" id="UP000276133"/>
    </source>
</evidence>
<proteinExistence type="predicted"/>
<dbReference type="EMBL" id="REGN01005119">
    <property type="protein sequence ID" value="RNA14706.1"/>
    <property type="molecule type" value="Genomic_DNA"/>
</dbReference>
<protein>
    <submittedName>
        <fullName evidence="1">Uncharacterized protein</fullName>
    </submittedName>
</protein>